<evidence type="ECO:0000256" key="2">
    <source>
        <dbReference type="ARBA" id="ARBA00011073"/>
    </source>
</evidence>
<evidence type="ECO:0000313" key="5">
    <source>
        <dbReference type="EMBL" id="ESW07308.1"/>
    </source>
</evidence>
<dbReference type="Gramene" id="ESW07308">
    <property type="protein sequence ID" value="ESW07308"/>
    <property type="gene ID" value="PHAVU_010G118900g"/>
</dbReference>
<dbReference type="InterPro" id="IPR041469">
    <property type="entry name" value="Subtilisin-like_FN3"/>
</dbReference>
<dbReference type="GO" id="GO:0005576">
    <property type="term" value="C:extracellular region"/>
    <property type="evidence" value="ECO:0007669"/>
    <property type="project" value="UniProtKB-SubCell"/>
</dbReference>
<dbReference type="Gene3D" id="2.60.40.2310">
    <property type="match status" value="1"/>
</dbReference>
<accession>V7ARS4</accession>
<comment type="subcellular location">
    <subcellularLocation>
        <location evidence="1">Secreted</location>
    </subcellularLocation>
</comment>
<dbReference type="eggNOG" id="ENOG502QT5U">
    <property type="taxonomic scope" value="Eukaryota"/>
</dbReference>
<sequence length="152" mass="17378">QPRVKKTPCIDVDQHYSVPNIHTGTEITVITGTYYNDCSRPSLDLNYPSFIAFFSSNSSRTVQEFQRTVTNVGEGPASYAANFTSLEGYRVSVTPELLVFKEKYEKLSYTLRIEGPRTKKEEKEVDFGHLTWTNGKYVVRSPIVVTILRFHM</sequence>
<feature type="non-terminal residue" evidence="5">
    <location>
        <position position="1"/>
    </location>
</feature>
<dbReference type="Proteomes" id="UP000000226">
    <property type="component" value="Chromosome 10"/>
</dbReference>
<evidence type="ECO:0000259" key="4">
    <source>
        <dbReference type="Pfam" id="PF17766"/>
    </source>
</evidence>
<keyword evidence="6" id="KW-1185">Reference proteome</keyword>
<dbReference type="AlphaFoldDB" id="V7ARS4"/>
<dbReference type="InterPro" id="IPR045051">
    <property type="entry name" value="SBT"/>
</dbReference>
<dbReference type="SMR" id="V7ARS4"/>
<keyword evidence="3" id="KW-0732">Signal</keyword>
<protein>
    <recommendedName>
        <fullName evidence="4">Subtilisin-like protease fibronectin type-III domain-containing protein</fullName>
    </recommendedName>
</protein>
<name>V7ARS4_PHAVU</name>
<dbReference type="OMA" id="RSSNNDC"/>
<dbReference type="Pfam" id="PF17766">
    <property type="entry name" value="fn3_6"/>
    <property type="match status" value="1"/>
</dbReference>
<feature type="domain" description="Subtilisin-like protease fibronectin type-III" evidence="4">
    <location>
        <begin position="44"/>
        <end position="145"/>
    </location>
</feature>
<dbReference type="PANTHER" id="PTHR10795">
    <property type="entry name" value="PROPROTEIN CONVERTASE SUBTILISIN/KEXIN"/>
    <property type="match status" value="1"/>
</dbReference>
<proteinExistence type="inferred from homology"/>
<evidence type="ECO:0000256" key="3">
    <source>
        <dbReference type="ARBA" id="ARBA00022729"/>
    </source>
</evidence>
<dbReference type="OrthoDB" id="206201at2759"/>
<comment type="similarity">
    <text evidence="2">Belongs to the peptidase S8 family.</text>
</comment>
<evidence type="ECO:0000256" key="1">
    <source>
        <dbReference type="ARBA" id="ARBA00004613"/>
    </source>
</evidence>
<reference evidence="6" key="1">
    <citation type="journal article" date="2014" name="Nat. Genet.">
        <title>A reference genome for common bean and genome-wide analysis of dual domestications.</title>
        <authorList>
            <person name="Schmutz J."/>
            <person name="McClean P.E."/>
            <person name="Mamidi S."/>
            <person name="Wu G.A."/>
            <person name="Cannon S.B."/>
            <person name="Grimwood J."/>
            <person name="Jenkins J."/>
            <person name="Shu S."/>
            <person name="Song Q."/>
            <person name="Chavarro C."/>
            <person name="Torres-Torres M."/>
            <person name="Geffroy V."/>
            <person name="Moghaddam S.M."/>
            <person name="Gao D."/>
            <person name="Abernathy B."/>
            <person name="Barry K."/>
            <person name="Blair M."/>
            <person name="Brick M.A."/>
            <person name="Chovatia M."/>
            <person name="Gepts P."/>
            <person name="Goodstein D.M."/>
            <person name="Gonzales M."/>
            <person name="Hellsten U."/>
            <person name="Hyten D.L."/>
            <person name="Jia G."/>
            <person name="Kelly J.D."/>
            <person name="Kudrna D."/>
            <person name="Lee R."/>
            <person name="Richard M.M."/>
            <person name="Miklas P.N."/>
            <person name="Osorno J.M."/>
            <person name="Rodrigues J."/>
            <person name="Thareau V."/>
            <person name="Urrea C.A."/>
            <person name="Wang M."/>
            <person name="Yu Y."/>
            <person name="Zhang M."/>
            <person name="Wing R.A."/>
            <person name="Cregan P.B."/>
            <person name="Rokhsar D.S."/>
            <person name="Jackson S.A."/>
        </authorList>
    </citation>
    <scope>NUCLEOTIDE SEQUENCE [LARGE SCALE GENOMIC DNA]</scope>
    <source>
        <strain evidence="6">cv. G19833</strain>
    </source>
</reference>
<dbReference type="EMBL" id="CM002297">
    <property type="protein sequence ID" value="ESW07308.1"/>
    <property type="molecule type" value="Genomic_DNA"/>
</dbReference>
<evidence type="ECO:0000313" key="6">
    <source>
        <dbReference type="Proteomes" id="UP000000226"/>
    </source>
</evidence>
<organism evidence="5 6">
    <name type="scientific">Phaseolus vulgaris</name>
    <name type="common">Kidney bean</name>
    <name type="synonym">French bean</name>
    <dbReference type="NCBI Taxonomy" id="3885"/>
    <lineage>
        <taxon>Eukaryota</taxon>
        <taxon>Viridiplantae</taxon>
        <taxon>Streptophyta</taxon>
        <taxon>Embryophyta</taxon>
        <taxon>Tracheophyta</taxon>
        <taxon>Spermatophyta</taxon>
        <taxon>Magnoliopsida</taxon>
        <taxon>eudicotyledons</taxon>
        <taxon>Gunneridae</taxon>
        <taxon>Pentapetalae</taxon>
        <taxon>rosids</taxon>
        <taxon>fabids</taxon>
        <taxon>Fabales</taxon>
        <taxon>Fabaceae</taxon>
        <taxon>Papilionoideae</taxon>
        <taxon>50 kb inversion clade</taxon>
        <taxon>NPAAA clade</taxon>
        <taxon>indigoferoid/millettioid clade</taxon>
        <taxon>Phaseoleae</taxon>
        <taxon>Phaseolus</taxon>
    </lineage>
</organism>
<gene>
    <name evidence="5" type="ORF">PHAVU_010G118900g</name>
</gene>